<keyword evidence="2" id="KW-1185">Reference proteome</keyword>
<dbReference type="InterPro" id="IPR011009">
    <property type="entry name" value="Kinase-like_dom_sf"/>
</dbReference>
<dbReference type="Gene3D" id="3.90.1200.10">
    <property type="match status" value="1"/>
</dbReference>
<dbReference type="EMBL" id="BHZD01000001">
    <property type="protein sequence ID" value="GCD40887.1"/>
    <property type="molecule type" value="Genomic_DNA"/>
</dbReference>
<dbReference type="RefSeq" id="WP_125051477.1">
    <property type="nucleotide sequence ID" value="NZ_BHZD01000001.1"/>
</dbReference>
<comment type="caution">
    <text evidence="1">The sequence shown here is derived from an EMBL/GenBank/DDBJ whole genome shotgun (WGS) entry which is preliminary data.</text>
</comment>
<accession>A0A401VUX9</accession>
<proteinExistence type="predicted"/>
<gene>
    <name evidence="1" type="ORF">GKJPGBOP_00540</name>
</gene>
<evidence type="ECO:0000313" key="1">
    <source>
        <dbReference type="EMBL" id="GCD40887.1"/>
    </source>
</evidence>
<dbReference type="AlphaFoldDB" id="A0A401VUX9"/>
<evidence type="ECO:0000313" key="2">
    <source>
        <dbReference type="Proteomes" id="UP000286746"/>
    </source>
</evidence>
<dbReference type="Proteomes" id="UP000286746">
    <property type="component" value="Unassembled WGS sequence"/>
</dbReference>
<sequence>MHGETTALDVLSLPDLVESHLGSRPRTELWRWSHLSTVLALELADRRRVVAKIRPFTDRLTGCCRTHRLMWLAGLPCAEPLGDPVRVGSRIVTMETLVDDGTAIDVAPRSSARSAAELARFVSTAPSVTEAGSLGPPPPWVWWNHDQGATWPFPDDQAEDLNQHPGPDWLDDAATRVRERLFAHDLGAPVVGHCDWEAQNIIWKGGTLHAVHDWDSIVALPEIVVAGAAAAVHAVVGGRPGEATIPHTSQFLHAYQEARQLPWTAADHQAGWAAGLWVHCFNAKKATRRSDGAAAVARLAGHIEERLRLAGA</sequence>
<name>A0A401VUX9_STREY</name>
<protein>
    <submittedName>
        <fullName evidence="1">Uncharacterized protein</fullName>
    </submittedName>
</protein>
<reference evidence="1 2" key="1">
    <citation type="submission" date="2018-11" db="EMBL/GenBank/DDBJ databases">
        <title>Whole genome sequence of Streptomyces paromomycinus NBRC 15454(T).</title>
        <authorList>
            <person name="Komaki H."/>
            <person name="Tamura T."/>
        </authorList>
    </citation>
    <scope>NUCLEOTIDE SEQUENCE [LARGE SCALE GENOMIC DNA]</scope>
    <source>
        <strain evidence="1 2">NBRC 15454</strain>
    </source>
</reference>
<dbReference type="SUPFAM" id="SSF56112">
    <property type="entry name" value="Protein kinase-like (PK-like)"/>
    <property type="match status" value="1"/>
</dbReference>
<organism evidence="1 2">
    <name type="scientific">Streptomyces paromomycinus</name>
    <name type="common">Streptomyces rimosus subsp. paromomycinus</name>
    <dbReference type="NCBI Taxonomy" id="92743"/>
    <lineage>
        <taxon>Bacteria</taxon>
        <taxon>Bacillati</taxon>
        <taxon>Actinomycetota</taxon>
        <taxon>Actinomycetes</taxon>
        <taxon>Kitasatosporales</taxon>
        <taxon>Streptomycetaceae</taxon>
        <taxon>Streptomyces</taxon>
    </lineage>
</organism>